<dbReference type="GO" id="GO:0016020">
    <property type="term" value="C:membrane"/>
    <property type="evidence" value="ECO:0007669"/>
    <property type="project" value="GOC"/>
</dbReference>
<dbReference type="Proteomes" id="UP000182373">
    <property type="component" value="Chromosome"/>
</dbReference>
<sequence length="341" mass="38268">MNHSGMPGMKVARSAMPTTSLLHFCWIGSRLPWAYGIALLSAAAHGEADEVILHHTDELESSQVLEALRAVSSIRLSRINPQALLQSVGAELGLDDKVWVLYSHVSSPAILSDILRAAILYRDGGIYLDVDTVTIASFSSLFQLQQFIGVERIVWPYWVKLSRSPFVWGWVLTLDVMRKAMRVLPEGWRFYRYVEGAYFRGINGAIMGGAPKAPLFEIYLRHMVAMSADKQVKPNALGPDLLQELIGKGLIPDLVVHDPEYFYPLAPEISEHWFRPCGHAPEALKKALMPQTIVVHWYGSVRTKSYVGKIDPLYIQAHQQTQLYSALVAQVLPELLHRDDN</sequence>
<organism evidence="1 2">
    <name type="scientific">Granulibacter bethesdensis</name>
    <dbReference type="NCBI Taxonomy" id="364410"/>
    <lineage>
        <taxon>Bacteria</taxon>
        <taxon>Pseudomonadati</taxon>
        <taxon>Pseudomonadota</taxon>
        <taxon>Alphaproteobacteria</taxon>
        <taxon>Acetobacterales</taxon>
        <taxon>Acetobacteraceae</taxon>
        <taxon>Granulibacter</taxon>
    </lineage>
</organism>
<dbReference type="PANTHER" id="PTHR12042">
    <property type="entry name" value="LACTOSYLCERAMIDE 4-ALPHA-GALACTOSYLTRANSFERASE ALPHA- 1,4-GALACTOSYLTRANSFERASE"/>
    <property type="match status" value="1"/>
</dbReference>
<evidence type="ECO:0000313" key="1">
    <source>
        <dbReference type="EMBL" id="APH54532.1"/>
    </source>
</evidence>
<dbReference type="InterPro" id="IPR007577">
    <property type="entry name" value="GlycoTrfase_DXD_sugar-bd_CS"/>
</dbReference>
<dbReference type="PANTHER" id="PTHR12042:SF21">
    <property type="entry name" value="ALPHA1,4-GALACTOSYLTRANSFERASE 1-RELATED"/>
    <property type="match status" value="1"/>
</dbReference>
<dbReference type="InterPro" id="IPR029044">
    <property type="entry name" value="Nucleotide-diphossugar_trans"/>
</dbReference>
<reference evidence="2" key="1">
    <citation type="submission" date="2016-11" db="EMBL/GenBank/DDBJ databases">
        <title>Comparative genomic and phenotypic analysis of Granulibacter bethesdensis clinical isolates from patients with chronic granulomatous disease.</title>
        <authorList>
            <person name="Zarember K.A."/>
            <person name="Porcella S.F."/>
            <person name="Chu J."/>
            <person name="Ding L."/>
            <person name="Dahlstrom E."/>
            <person name="Barbian K."/>
            <person name="Martens C."/>
            <person name="Sykora L."/>
            <person name="Kramer S."/>
            <person name="Pettinato A.M."/>
            <person name="Hong H."/>
            <person name="Wald G."/>
            <person name="Berg L.J."/>
            <person name="Rogge L.S."/>
            <person name="Greenberg D.E."/>
            <person name="Falcone E.L."/>
            <person name="Neves J.F."/>
            <person name="Simoes M.J."/>
            <person name="Casal M."/>
            <person name="Rodriguez-Lopez F.C."/>
            <person name="Zelazny A."/>
            <person name="Gallin J.I."/>
            <person name="Holland S.M."/>
        </authorList>
    </citation>
    <scope>NUCLEOTIDE SEQUENCE [LARGE SCALE GENOMIC DNA]</scope>
    <source>
        <strain evidence="2">NIH9.1</strain>
    </source>
</reference>
<accession>A0AAC9KCN4</accession>
<dbReference type="AlphaFoldDB" id="A0AAC9KCN4"/>
<dbReference type="InterPro" id="IPR051981">
    <property type="entry name" value="Glycosyltransf_32"/>
</dbReference>
<dbReference type="GO" id="GO:0016758">
    <property type="term" value="F:hexosyltransferase activity"/>
    <property type="evidence" value="ECO:0007669"/>
    <property type="project" value="TreeGrafter"/>
</dbReference>
<evidence type="ECO:0000313" key="2">
    <source>
        <dbReference type="Proteomes" id="UP000182373"/>
    </source>
</evidence>
<dbReference type="Gene3D" id="3.90.550.20">
    <property type="match status" value="1"/>
</dbReference>
<gene>
    <name evidence="1" type="ORF">GbCGDNIH9_1235</name>
</gene>
<dbReference type="EMBL" id="CP018191">
    <property type="protein sequence ID" value="APH54532.1"/>
    <property type="molecule type" value="Genomic_DNA"/>
</dbReference>
<dbReference type="SUPFAM" id="SSF53448">
    <property type="entry name" value="Nucleotide-diphospho-sugar transferases"/>
    <property type="match status" value="1"/>
</dbReference>
<proteinExistence type="predicted"/>
<name>A0AAC9KCN4_9PROT</name>
<protein>
    <submittedName>
        <fullName evidence="1">Glycosyltransferase</fullName>
    </submittedName>
</protein>
<dbReference type="Pfam" id="PF04488">
    <property type="entry name" value="Gly_transf_sug"/>
    <property type="match status" value="1"/>
</dbReference>
<dbReference type="GO" id="GO:0006688">
    <property type="term" value="P:glycosphingolipid biosynthetic process"/>
    <property type="evidence" value="ECO:0007669"/>
    <property type="project" value="TreeGrafter"/>
</dbReference>